<keyword evidence="1" id="KW-0732">Signal</keyword>
<evidence type="ECO:0000256" key="1">
    <source>
        <dbReference type="SAM" id="SignalP"/>
    </source>
</evidence>
<dbReference type="PANTHER" id="PTHR21180:SF32">
    <property type="entry name" value="ENDONUCLEASE_EXONUCLEASE_PHOSPHATASE FAMILY DOMAIN-CONTAINING PROTEIN 1"/>
    <property type="match status" value="1"/>
</dbReference>
<dbReference type="EMBL" id="QVLS01000003">
    <property type="protein sequence ID" value="RFP80378.1"/>
    <property type="molecule type" value="Genomic_DNA"/>
</dbReference>
<feature type="signal peptide" evidence="1">
    <location>
        <begin position="1"/>
        <end position="19"/>
    </location>
</feature>
<reference evidence="2 3" key="1">
    <citation type="submission" date="2018-08" db="EMBL/GenBank/DDBJ databases">
        <title>Hydrogenophaga sp. LA-38 isolated from sludge.</title>
        <authorList>
            <person name="Im W.-T."/>
        </authorList>
    </citation>
    <scope>NUCLEOTIDE SEQUENCE [LARGE SCALE GENOMIC DNA]</scope>
    <source>
        <strain evidence="2 3">LA-38</strain>
    </source>
</reference>
<accession>A0A372ELY2</accession>
<protein>
    <submittedName>
        <fullName evidence="2">Helix-hairpin-helix domain-containing protein</fullName>
    </submittedName>
</protein>
<dbReference type="Pfam" id="PF12836">
    <property type="entry name" value="HHH_3"/>
    <property type="match status" value="1"/>
</dbReference>
<gene>
    <name evidence="2" type="ORF">DY262_08045</name>
</gene>
<name>A0A372ELY2_9BURK</name>
<dbReference type="RefSeq" id="WP_116958409.1">
    <property type="nucleotide sequence ID" value="NZ_QVLS01000003.1"/>
</dbReference>
<sequence>MKKLLVAALLALSAAASFAAVDVNKASQADLDSIKGIGPSTTGKILEQRKAAPFKNWNDFIARVPGIGDKRAAKLSHQGLTVNGEAFKATSAPAGAKPKQ</sequence>
<dbReference type="AlphaFoldDB" id="A0A372ELY2"/>
<feature type="chain" id="PRO_5016860467" evidence="1">
    <location>
        <begin position="20"/>
        <end position="100"/>
    </location>
</feature>
<dbReference type="PANTHER" id="PTHR21180">
    <property type="entry name" value="ENDONUCLEASE/EXONUCLEASE/PHOSPHATASE FAMILY DOMAIN-CONTAINING PROTEIN 1"/>
    <property type="match status" value="1"/>
</dbReference>
<dbReference type="Gene3D" id="1.10.150.320">
    <property type="entry name" value="Photosystem II 12 kDa extrinsic protein"/>
    <property type="match status" value="1"/>
</dbReference>
<dbReference type="InterPro" id="IPR010994">
    <property type="entry name" value="RuvA_2-like"/>
</dbReference>
<organism evidence="2 3">
    <name type="scientific">Hydrogenophaga borbori</name>
    <dbReference type="NCBI Taxonomy" id="2294117"/>
    <lineage>
        <taxon>Bacteria</taxon>
        <taxon>Pseudomonadati</taxon>
        <taxon>Pseudomonadota</taxon>
        <taxon>Betaproteobacteria</taxon>
        <taxon>Burkholderiales</taxon>
        <taxon>Comamonadaceae</taxon>
        <taxon>Hydrogenophaga</taxon>
    </lineage>
</organism>
<dbReference type="InterPro" id="IPR051675">
    <property type="entry name" value="Endo/Exo/Phosphatase_dom_1"/>
</dbReference>
<dbReference type="SUPFAM" id="SSF47781">
    <property type="entry name" value="RuvA domain 2-like"/>
    <property type="match status" value="1"/>
</dbReference>
<proteinExistence type="predicted"/>
<keyword evidence="3" id="KW-1185">Reference proteome</keyword>
<evidence type="ECO:0000313" key="2">
    <source>
        <dbReference type="EMBL" id="RFP80378.1"/>
    </source>
</evidence>
<comment type="caution">
    <text evidence="2">The sequence shown here is derived from an EMBL/GenBank/DDBJ whole genome shotgun (WGS) entry which is preliminary data.</text>
</comment>
<dbReference type="Proteomes" id="UP000261931">
    <property type="component" value="Unassembled WGS sequence"/>
</dbReference>
<evidence type="ECO:0000313" key="3">
    <source>
        <dbReference type="Proteomes" id="UP000261931"/>
    </source>
</evidence>